<dbReference type="InterPro" id="IPR036890">
    <property type="entry name" value="HATPase_C_sf"/>
</dbReference>
<evidence type="ECO:0000256" key="2">
    <source>
        <dbReference type="ARBA" id="ARBA00012438"/>
    </source>
</evidence>
<dbReference type="Pfam" id="PF02518">
    <property type="entry name" value="HATPase_c"/>
    <property type="match status" value="1"/>
</dbReference>
<dbReference type="EMBL" id="JACAOZ010000020">
    <property type="protein sequence ID" value="NVZ58675.1"/>
    <property type="molecule type" value="Genomic_DNA"/>
</dbReference>
<dbReference type="InterPro" id="IPR004358">
    <property type="entry name" value="Sig_transdc_His_kin-like_C"/>
</dbReference>
<sequence length="403" mass="44164">MPHAAQLSTAPAIPGLVPSAEPLTRQGLEQAFSQFSQMSSQLTDSYSLLEARVSELKGELAVVSAQRMQELAEKERLANRLQNLLSLLPGGVIVIDDQGRVREANPAAVDMLGLPLEGELWREVIARCFAPREDDGHEISLKDGRRLSIATRSLDAEPGQLVLLNDLTETRHLQDQLARHERLSSLGRMVASLAHQIRTPLSAALIYASHLTDEQLPAATHQRFAGRLKERLHELEHQVRDMLVFARGELPLTDRVTPAMLMQSLKAAAATHIQDAQVRWQCDSHQGELLCNRDTLVGALLNLIENATQASLPGARLKVHLYTREQTLRLCISDSGSGIEPCVLQRLGEPFFTTKTNGTGLGLTVVKAVARAHQGELQLHSRLGRGTCALMTLPLFSSTVSAE</sequence>
<dbReference type="Pfam" id="PF00512">
    <property type="entry name" value="HisKA"/>
    <property type="match status" value="1"/>
</dbReference>
<evidence type="ECO:0000313" key="7">
    <source>
        <dbReference type="Proteomes" id="UP000560470"/>
    </source>
</evidence>
<dbReference type="SMART" id="SM00387">
    <property type="entry name" value="HATPase_c"/>
    <property type="match status" value="1"/>
</dbReference>
<dbReference type="Proteomes" id="UP000560470">
    <property type="component" value="Unassembled WGS sequence"/>
</dbReference>
<evidence type="ECO:0000256" key="3">
    <source>
        <dbReference type="ARBA" id="ARBA00022553"/>
    </source>
</evidence>
<evidence type="ECO:0000256" key="1">
    <source>
        <dbReference type="ARBA" id="ARBA00000085"/>
    </source>
</evidence>
<keyword evidence="3" id="KW-0597">Phosphoprotein</keyword>
<dbReference type="SUPFAM" id="SSF55874">
    <property type="entry name" value="ATPase domain of HSP90 chaperone/DNA topoisomerase II/histidine kinase"/>
    <property type="match status" value="1"/>
</dbReference>
<dbReference type="GO" id="GO:0000155">
    <property type="term" value="F:phosphorelay sensor kinase activity"/>
    <property type="evidence" value="ECO:0007669"/>
    <property type="project" value="InterPro"/>
</dbReference>
<dbReference type="SMART" id="SM00388">
    <property type="entry name" value="HisKA"/>
    <property type="match status" value="1"/>
</dbReference>
<dbReference type="SMART" id="SM00091">
    <property type="entry name" value="PAS"/>
    <property type="match status" value="1"/>
</dbReference>
<dbReference type="Pfam" id="PF13188">
    <property type="entry name" value="PAS_8"/>
    <property type="match status" value="1"/>
</dbReference>
<dbReference type="PANTHER" id="PTHR43065:SF29">
    <property type="entry name" value="SENSOR PROTEIN KINASE FLES"/>
    <property type="match status" value="1"/>
</dbReference>
<proteinExistence type="predicted"/>
<dbReference type="PROSITE" id="PS50109">
    <property type="entry name" value="HIS_KIN"/>
    <property type="match status" value="1"/>
</dbReference>
<comment type="catalytic activity">
    <reaction evidence="1">
        <text>ATP + protein L-histidine = ADP + protein N-phospho-L-histidine.</text>
        <dbReference type="EC" id="2.7.13.3"/>
    </reaction>
</comment>
<dbReference type="InterPro" id="IPR035965">
    <property type="entry name" value="PAS-like_dom_sf"/>
</dbReference>
<evidence type="ECO:0000259" key="4">
    <source>
        <dbReference type="PROSITE" id="PS50109"/>
    </source>
</evidence>
<dbReference type="InterPro" id="IPR036097">
    <property type="entry name" value="HisK_dim/P_sf"/>
</dbReference>
<dbReference type="Gene3D" id="3.30.565.10">
    <property type="entry name" value="Histidine kinase-like ATPase, C-terminal domain"/>
    <property type="match status" value="1"/>
</dbReference>
<feature type="domain" description="Histidine kinase" evidence="4">
    <location>
        <begin position="192"/>
        <end position="397"/>
    </location>
</feature>
<evidence type="ECO:0000259" key="5">
    <source>
        <dbReference type="PROSITE" id="PS50112"/>
    </source>
</evidence>
<dbReference type="PROSITE" id="PS50112">
    <property type="entry name" value="PAS"/>
    <property type="match status" value="1"/>
</dbReference>
<dbReference type="InterPro" id="IPR003661">
    <property type="entry name" value="HisK_dim/P_dom"/>
</dbReference>
<organism evidence="6 7">
    <name type="scientific">Pseudomonas edaphica</name>
    <dbReference type="NCBI Taxonomy" id="2006980"/>
    <lineage>
        <taxon>Bacteria</taxon>
        <taxon>Pseudomonadati</taxon>
        <taxon>Pseudomonadota</taxon>
        <taxon>Gammaproteobacteria</taxon>
        <taxon>Pseudomonadales</taxon>
        <taxon>Pseudomonadaceae</taxon>
        <taxon>Pseudomonas</taxon>
    </lineage>
</organism>
<dbReference type="InterPro" id="IPR005467">
    <property type="entry name" value="His_kinase_dom"/>
</dbReference>
<dbReference type="SUPFAM" id="SSF55785">
    <property type="entry name" value="PYP-like sensor domain (PAS domain)"/>
    <property type="match status" value="1"/>
</dbReference>
<comment type="caution">
    <text evidence="6">The sequence shown here is derived from an EMBL/GenBank/DDBJ whole genome shotgun (WGS) entry which is preliminary data.</text>
</comment>
<dbReference type="CDD" id="cd00130">
    <property type="entry name" value="PAS"/>
    <property type="match status" value="1"/>
</dbReference>
<evidence type="ECO:0000313" key="6">
    <source>
        <dbReference type="EMBL" id="NVZ58675.1"/>
    </source>
</evidence>
<protein>
    <recommendedName>
        <fullName evidence="2">histidine kinase</fullName>
        <ecNumber evidence="2">2.7.13.3</ecNumber>
    </recommendedName>
</protein>
<gene>
    <name evidence="6" type="ORF">HX797_20625</name>
</gene>
<dbReference type="AlphaFoldDB" id="A0A7Y7RUI9"/>
<accession>A0A7Y7RUI9</accession>
<dbReference type="CDD" id="cd00082">
    <property type="entry name" value="HisKA"/>
    <property type="match status" value="1"/>
</dbReference>
<dbReference type="PRINTS" id="PR00344">
    <property type="entry name" value="BCTRLSENSOR"/>
</dbReference>
<reference evidence="6 7" key="1">
    <citation type="submission" date="2020-04" db="EMBL/GenBank/DDBJ databases">
        <title>Molecular characterization of pseudomonads from Agaricus bisporus reveal novel blotch 2 pathogens in Western Europe.</title>
        <authorList>
            <person name="Taparia T."/>
            <person name="Krijger M."/>
            <person name="Haynes E."/>
            <person name="Elpinstone J.G."/>
            <person name="Noble R."/>
            <person name="Van Der Wolf J."/>
        </authorList>
    </citation>
    <scope>NUCLEOTIDE SEQUENCE [LARGE SCALE GENOMIC DNA]</scope>
    <source>
        <strain evidence="6 7">B7002</strain>
    </source>
</reference>
<dbReference type="Gene3D" id="1.10.287.130">
    <property type="match status" value="1"/>
</dbReference>
<dbReference type="InterPro" id="IPR000014">
    <property type="entry name" value="PAS"/>
</dbReference>
<dbReference type="InterPro" id="IPR003594">
    <property type="entry name" value="HATPase_dom"/>
</dbReference>
<feature type="domain" description="PAS" evidence="5">
    <location>
        <begin position="77"/>
        <end position="133"/>
    </location>
</feature>
<dbReference type="Gene3D" id="3.30.450.20">
    <property type="entry name" value="PAS domain"/>
    <property type="match status" value="1"/>
</dbReference>
<dbReference type="EC" id="2.7.13.3" evidence="2"/>
<dbReference type="SUPFAM" id="SSF47384">
    <property type="entry name" value="Homodimeric domain of signal transducing histidine kinase"/>
    <property type="match status" value="1"/>
</dbReference>
<name>A0A7Y7RUI9_9PSED</name>
<dbReference type="RefSeq" id="WP_177034581.1">
    <property type="nucleotide sequence ID" value="NZ_JACAOZ010000020.1"/>
</dbReference>
<dbReference type="PANTHER" id="PTHR43065">
    <property type="entry name" value="SENSOR HISTIDINE KINASE"/>
    <property type="match status" value="1"/>
</dbReference>